<protein>
    <submittedName>
        <fullName evidence="3">BON domain-containing protein</fullName>
    </submittedName>
</protein>
<evidence type="ECO:0000313" key="4">
    <source>
        <dbReference type="Proteomes" id="UP001284601"/>
    </source>
</evidence>
<dbReference type="Proteomes" id="UP001284601">
    <property type="component" value="Unassembled WGS sequence"/>
</dbReference>
<accession>A0ABU4HVK8</accession>
<dbReference type="EMBL" id="JAWSTH010000083">
    <property type="protein sequence ID" value="MDW5597323.1"/>
    <property type="molecule type" value="Genomic_DNA"/>
</dbReference>
<dbReference type="Gene3D" id="3.30.1340.30">
    <property type="match status" value="1"/>
</dbReference>
<dbReference type="Pfam" id="PF04972">
    <property type="entry name" value="BON"/>
    <property type="match status" value="1"/>
</dbReference>
<comment type="caution">
    <text evidence="3">The sequence shown here is derived from an EMBL/GenBank/DDBJ whole genome shotgun (WGS) entry which is preliminary data.</text>
</comment>
<evidence type="ECO:0000256" key="1">
    <source>
        <dbReference type="SAM" id="Phobius"/>
    </source>
</evidence>
<name>A0ABU4HVK8_9ACTN</name>
<dbReference type="PROSITE" id="PS50914">
    <property type="entry name" value="BON"/>
    <property type="match status" value="1"/>
</dbReference>
<proteinExistence type="predicted"/>
<dbReference type="InterPro" id="IPR007055">
    <property type="entry name" value="BON_dom"/>
</dbReference>
<feature type="domain" description="BON" evidence="2">
    <location>
        <begin position="96"/>
        <end position="164"/>
    </location>
</feature>
<keyword evidence="4" id="KW-1185">Reference proteome</keyword>
<keyword evidence="1" id="KW-1133">Transmembrane helix</keyword>
<reference evidence="3 4" key="2">
    <citation type="submission" date="2023-10" db="EMBL/GenBank/DDBJ databases">
        <authorList>
            <person name="Han X.F."/>
        </authorList>
    </citation>
    <scope>NUCLEOTIDE SEQUENCE [LARGE SCALE GENOMIC DNA]</scope>
    <source>
        <strain evidence="3 4">KCTC 39840</strain>
    </source>
</reference>
<feature type="transmembrane region" description="Helical" evidence="1">
    <location>
        <begin position="54"/>
        <end position="71"/>
    </location>
</feature>
<organism evidence="3 4">
    <name type="scientific">Conexibacter stalactiti</name>
    <dbReference type="NCBI Taxonomy" id="1940611"/>
    <lineage>
        <taxon>Bacteria</taxon>
        <taxon>Bacillati</taxon>
        <taxon>Actinomycetota</taxon>
        <taxon>Thermoleophilia</taxon>
        <taxon>Solirubrobacterales</taxon>
        <taxon>Conexibacteraceae</taxon>
        <taxon>Conexibacter</taxon>
    </lineage>
</organism>
<reference evidence="4" key="1">
    <citation type="submission" date="2023-07" db="EMBL/GenBank/DDBJ databases">
        <title>Conexibacter stalactiti sp. nov., isolated from stalactites in a lava cave and emended description of the genus Conexibacter.</title>
        <authorList>
            <person name="Lee S.D."/>
        </authorList>
    </citation>
    <scope>NUCLEOTIDE SEQUENCE [LARGE SCALE GENOMIC DNA]</scope>
    <source>
        <strain evidence="4">KCTC 39840</strain>
    </source>
</reference>
<sequence>MIQTLEASCMFRLTAPPTPTPKRTPIERVKEPIDRLFHKRERERERRAQRAKRGALIAAGSVSVGVIVIVLSNRRRRHALVGRTVGLVRHRSHDYDDVTLARKVESVIFRPADAPKGDVDVNAHDGIVELRGVVADSARIDALVSAAEHVDGVARVENLLHLPGTPARHAPPARTSLNGS</sequence>
<dbReference type="RefSeq" id="WP_318599787.1">
    <property type="nucleotide sequence ID" value="NZ_JAWSTH010000083.1"/>
</dbReference>
<keyword evidence="1" id="KW-0472">Membrane</keyword>
<evidence type="ECO:0000313" key="3">
    <source>
        <dbReference type="EMBL" id="MDW5597323.1"/>
    </source>
</evidence>
<evidence type="ECO:0000259" key="2">
    <source>
        <dbReference type="PROSITE" id="PS50914"/>
    </source>
</evidence>
<keyword evidence="1" id="KW-0812">Transmembrane</keyword>
<gene>
    <name evidence="3" type="ORF">R7226_23450</name>
</gene>